<dbReference type="Gene3D" id="3.50.50.60">
    <property type="entry name" value="FAD/NAD(P)-binding domain"/>
    <property type="match status" value="2"/>
</dbReference>
<sequence length="460" mass="49714">MDRFKKIPVREQDPKVRATNFQEVCYGYNKEEAMEEASRCLNCKNPLCVTKCPVSINIPEFIKCVKEGHLEEAAKVIAKYSSLPAVCGRVCPQESQCEGKCVLGIKGEAISIGKLERFVADWSRENNISLAYVEESKGKKVAVIGSGPAGLSCAGDLAKKGYDVTIFEALHEPGGVLVYGIPEFRLPKESVVKYEIENIKKLGVKIETNVIVGKTVTIDELMNDENFDAIFIGSGAGLPKFMGIPGENSNGVFSANEFLTRSNLMKAFKEEYATPIRVGNKVAVVGGGNVAMDAARTSLRLGAEVHIVYRRSESELPARAEEVHHAMEEGVIFDLLTNPLEILADEKGWVKGMKCIKMELGEPDASGRRKPVAIEGSEYVIDVDTVIMSLGTSPNPLISSTTPGLEINKRQCIVAEEDTGLTSKGQVYAGGDAVTGAATVILAMEAGKKAAKAIDEFLSK</sequence>
<dbReference type="InterPro" id="IPR028261">
    <property type="entry name" value="DPD_II"/>
</dbReference>
<proteinExistence type="predicted"/>
<keyword evidence="4" id="KW-1185">Reference proteome</keyword>
<name>A0A1I1B542_9CLOT</name>
<evidence type="ECO:0000259" key="1">
    <source>
        <dbReference type="Pfam" id="PF07992"/>
    </source>
</evidence>
<dbReference type="GO" id="GO:0016491">
    <property type="term" value="F:oxidoreductase activity"/>
    <property type="evidence" value="ECO:0007669"/>
    <property type="project" value="InterPro"/>
</dbReference>
<dbReference type="InterPro" id="IPR006004">
    <property type="entry name" value="SudA-like"/>
</dbReference>
<dbReference type="PRINTS" id="PR00419">
    <property type="entry name" value="ADXRDTASE"/>
</dbReference>
<organism evidence="3 4">
    <name type="scientific">Clostridium frigidicarnis</name>
    <dbReference type="NCBI Taxonomy" id="84698"/>
    <lineage>
        <taxon>Bacteria</taxon>
        <taxon>Bacillati</taxon>
        <taxon>Bacillota</taxon>
        <taxon>Clostridia</taxon>
        <taxon>Eubacteriales</taxon>
        <taxon>Clostridiaceae</taxon>
        <taxon>Clostridium</taxon>
    </lineage>
</organism>
<dbReference type="SUPFAM" id="SSF46548">
    <property type="entry name" value="alpha-helical ferredoxin"/>
    <property type="match status" value="1"/>
</dbReference>
<dbReference type="Gene3D" id="1.10.1060.10">
    <property type="entry name" value="Alpha-helical ferredoxin"/>
    <property type="match status" value="1"/>
</dbReference>
<feature type="domain" description="FAD/NAD(P)-binding" evidence="1">
    <location>
        <begin position="139"/>
        <end position="447"/>
    </location>
</feature>
<dbReference type="Pfam" id="PF14691">
    <property type="entry name" value="Fer4_20"/>
    <property type="match status" value="1"/>
</dbReference>
<dbReference type="Proteomes" id="UP000198619">
    <property type="component" value="Unassembled WGS sequence"/>
</dbReference>
<protein>
    <submittedName>
        <fullName evidence="3">Glutamate synthase (NADPH/NADH) small chain</fullName>
    </submittedName>
</protein>
<dbReference type="NCBIfam" id="TIGR01316">
    <property type="entry name" value="gltA"/>
    <property type="match status" value="1"/>
</dbReference>
<dbReference type="PANTHER" id="PTHR42783:SF3">
    <property type="entry name" value="GLUTAMATE SYNTHASE [NADPH] SMALL CHAIN-RELATED"/>
    <property type="match status" value="1"/>
</dbReference>
<reference evidence="3 4" key="1">
    <citation type="submission" date="2016-10" db="EMBL/GenBank/DDBJ databases">
        <authorList>
            <person name="de Groot N.N."/>
        </authorList>
    </citation>
    <scope>NUCLEOTIDE SEQUENCE [LARGE SCALE GENOMIC DNA]</scope>
    <source>
        <strain evidence="3 4">DSM 12271</strain>
    </source>
</reference>
<dbReference type="RefSeq" id="WP_090043169.1">
    <property type="nucleotide sequence ID" value="NZ_FOKI01000061.1"/>
</dbReference>
<dbReference type="InterPro" id="IPR023753">
    <property type="entry name" value="FAD/NAD-binding_dom"/>
</dbReference>
<dbReference type="GO" id="GO:0051536">
    <property type="term" value="F:iron-sulfur cluster binding"/>
    <property type="evidence" value="ECO:0007669"/>
    <property type="project" value="InterPro"/>
</dbReference>
<evidence type="ECO:0000313" key="4">
    <source>
        <dbReference type="Proteomes" id="UP000198619"/>
    </source>
</evidence>
<dbReference type="PANTHER" id="PTHR42783">
    <property type="entry name" value="GLUTAMATE SYNTHASE [NADPH] SMALL CHAIN"/>
    <property type="match status" value="1"/>
</dbReference>
<gene>
    <name evidence="3" type="ORF">SAMN04488528_10615</name>
</gene>
<dbReference type="SUPFAM" id="SSF51971">
    <property type="entry name" value="Nucleotide-binding domain"/>
    <property type="match status" value="1"/>
</dbReference>
<dbReference type="OrthoDB" id="9803192at2"/>
<dbReference type="Pfam" id="PF07992">
    <property type="entry name" value="Pyr_redox_2"/>
    <property type="match status" value="1"/>
</dbReference>
<feature type="domain" description="Dihydroprymidine dehydrogenase" evidence="2">
    <location>
        <begin position="17"/>
        <end position="127"/>
    </location>
</feature>
<dbReference type="EMBL" id="FOKI01000061">
    <property type="protein sequence ID" value="SFB44756.1"/>
    <property type="molecule type" value="Genomic_DNA"/>
</dbReference>
<evidence type="ECO:0000313" key="3">
    <source>
        <dbReference type="EMBL" id="SFB44756.1"/>
    </source>
</evidence>
<accession>A0A1I1B542</accession>
<dbReference type="AlphaFoldDB" id="A0A1I1B542"/>
<dbReference type="InterPro" id="IPR009051">
    <property type="entry name" value="Helical_ferredxn"/>
</dbReference>
<dbReference type="InterPro" id="IPR036188">
    <property type="entry name" value="FAD/NAD-bd_sf"/>
</dbReference>
<dbReference type="STRING" id="84698.SAMN04488528_10615"/>
<evidence type="ECO:0000259" key="2">
    <source>
        <dbReference type="Pfam" id="PF14691"/>
    </source>
</evidence>